<dbReference type="EMBL" id="RYZI01000038">
    <property type="protein sequence ID" value="RWA12947.1"/>
    <property type="molecule type" value="Genomic_DNA"/>
</dbReference>
<feature type="domain" description="Carrier" evidence="4">
    <location>
        <begin position="576"/>
        <end position="612"/>
    </location>
</feature>
<evidence type="ECO:0000259" key="4">
    <source>
        <dbReference type="Pfam" id="PF00550"/>
    </source>
</evidence>
<dbReference type="PANTHER" id="PTHR43439">
    <property type="entry name" value="PHENYLACETATE-COENZYME A LIGASE"/>
    <property type="match status" value="1"/>
</dbReference>
<dbReference type="PANTHER" id="PTHR43439:SF2">
    <property type="entry name" value="ENZYME, PUTATIVE (JCVI)-RELATED"/>
    <property type="match status" value="1"/>
</dbReference>
<dbReference type="InterPro" id="IPR051414">
    <property type="entry name" value="Adenylate-forming_Reductase"/>
</dbReference>
<keyword evidence="2" id="KW-0597">Phosphoprotein</keyword>
<dbReference type="Pfam" id="PF07993">
    <property type="entry name" value="NAD_binding_4"/>
    <property type="match status" value="1"/>
</dbReference>
<sequence>MTAPEKHQYGRRLMPCVLDQLATTVPSKLFAAVPKTGDLSDGFRDVSVSDVARCVDFMAHWIDNHFGRSENFETLGYVGIQDLRGVVIFYAAVKCGYKLLIPSPRNPPAINLSLMHQTACTKLVHTVEVAPLIKPLLNLDPAARAEAIPSFDQMLGSELASYPYEKSFESAEKEPILVLHSSGSTGLPKPIIMTHGSFAVMDNEKNLAEIPGRRRRDWSMWNFNGEARLGGFMAFAFNPVLNNASPVLGPPFMLPDANLLRSVRSHHKLRSIILPPSVVEQILQEHDGMDLFRDIDFLVTSGAPISPAVGDRLSSVVEIRQPFGVTEAFLIPELDPGRHEWAYHEWNPNYKHEMQLYNANEQTYELVVLAGEGNKHTTAVYHNLPGVTEFHTKDLFTRHPEKPNLYKYYGRRDDIIVLANGHKLNPLPLEFALTGHPDVKGAIIVGNRRPHTVLLVEPKNALEDPSSRSDFLDSLWSFVEKGNTLIAGQGRVQRGHVICATPDRQFVRTGKGTTVRKLSEDLYKDEIESVYSSSSPPQEKRETISLKPVLKPVYELSAVTQFLREVISLSFAHGATIAEDDDFFGYGLDSMQTVAIVSNLRRHLKSVTSESTMWITPRTVFYNSSLSDLASLLAVFLNEGVIPEEQSDATVFNTINETVKRHVDALPKASTQALAERCSTVAFIGSTGYVGVHVTAALLKNPDILHIYCLNRASDAQQRQEVALGQIIPEEEVRPLLGKLEYLTVVLGEPRLGLAESQYNALADRVDVIVYNAWKLDFGLSLRSFEPFLQATRDTIELAGSGTRRSRIVFVSSLSSVGNLAAGDPSLVHPEALVDDAQAPLRFGYAQSKHVSERILAAASTQCGIPIATVRVGQVGGSVNENGVPWPEQRWISALLRTAKTIGCMPSHVAPIDWIPVESVAAVLSSLVARPSQPVTNSGQQMEVYHIYPSGQLPRWELVVQIMCKTYGIRETLPLPEWIKRLRSISENAATENVEKMPALKVLDFYDASGDGLESVRVATGRTVAVSGIDVQPVVPKRDFT</sequence>
<proteinExistence type="predicted"/>
<dbReference type="SUPFAM" id="SSF47336">
    <property type="entry name" value="ACP-like"/>
    <property type="match status" value="1"/>
</dbReference>
<feature type="domain" description="AMP-dependent synthetase/ligase" evidence="3">
    <location>
        <begin position="44"/>
        <end position="329"/>
    </location>
</feature>
<dbReference type="InterPro" id="IPR013120">
    <property type="entry name" value="FAR_NAD-bd"/>
</dbReference>
<evidence type="ECO:0000313" key="6">
    <source>
        <dbReference type="EMBL" id="RWA12947.1"/>
    </source>
</evidence>
<name>A0A439DEW2_9PEZI</name>
<dbReference type="Gene3D" id="3.40.50.12780">
    <property type="entry name" value="N-terminal domain of ligase-like"/>
    <property type="match status" value="1"/>
</dbReference>
<dbReference type="Gene3D" id="3.40.50.720">
    <property type="entry name" value="NAD(P)-binding Rossmann-like Domain"/>
    <property type="match status" value="1"/>
</dbReference>
<evidence type="ECO:0000259" key="5">
    <source>
        <dbReference type="Pfam" id="PF07993"/>
    </source>
</evidence>
<dbReference type="PROSITE" id="PS00455">
    <property type="entry name" value="AMP_BINDING"/>
    <property type="match status" value="1"/>
</dbReference>
<dbReference type="SUPFAM" id="SSF51735">
    <property type="entry name" value="NAD(P)-binding Rossmann-fold domains"/>
    <property type="match status" value="1"/>
</dbReference>
<dbReference type="InterPro" id="IPR036291">
    <property type="entry name" value="NAD(P)-bd_dom_sf"/>
</dbReference>
<dbReference type="Pfam" id="PF00501">
    <property type="entry name" value="AMP-binding"/>
    <property type="match status" value="1"/>
</dbReference>
<dbReference type="SUPFAM" id="SSF56801">
    <property type="entry name" value="Acetyl-CoA synthetase-like"/>
    <property type="match status" value="1"/>
</dbReference>
<dbReference type="InterPro" id="IPR036736">
    <property type="entry name" value="ACP-like_sf"/>
</dbReference>
<dbReference type="InterPro" id="IPR006162">
    <property type="entry name" value="Ppantetheine_attach_site"/>
</dbReference>
<evidence type="ECO:0000256" key="2">
    <source>
        <dbReference type="ARBA" id="ARBA00022553"/>
    </source>
</evidence>
<dbReference type="AlphaFoldDB" id="A0A439DEW2"/>
<reference evidence="6 7" key="1">
    <citation type="submission" date="2018-12" db="EMBL/GenBank/DDBJ databases">
        <title>Draft genome sequence of Xylaria grammica IHI A82.</title>
        <authorList>
            <person name="Buettner E."/>
            <person name="Kellner H."/>
        </authorList>
    </citation>
    <scope>NUCLEOTIDE SEQUENCE [LARGE SCALE GENOMIC DNA]</scope>
    <source>
        <strain evidence="6 7">IHI A82</strain>
    </source>
</reference>
<dbReference type="Proteomes" id="UP000286045">
    <property type="component" value="Unassembled WGS sequence"/>
</dbReference>
<evidence type="ECO:0000259" key="3">
    <source>
        <dbReference type="Pfam" id="PF00501"/>
    </source>
</evidence>
<evidence type="ECO:0008006" key="8">
    <source>
        <dbReference type="Google" id="ProtNLM"/>
    </source>
</evidence>
<organism evidence="6 7">
    <name type="scientific">Xylaria grammica</name>
    <dbReference type="NCBI Taxonomy" id="363999"/>
    <lineage>
        <taxon>Eukaryota</taxon>
        <taxon>Fungi</taxon>
        <taxon>Dikarya</taxon>
        <taxon>Ascomycota</taxon>
        <taxon>Pezizomycotina</taxon>
        <taxon>Sordariomycetes</taxon>
        <taxon>Xylariomycetidae</taxon>
        <taxon>Xylariales</taxon>
        <taxon>Xylariaceae</taxon>
        <taxon>Xylaria</taxon>
    </lineage>
</organism>
<evidence type="ECO:0000256" key="1">
    <source>
        <dbReference type="ARBA" id="ARBA00022450"/>
    </source>
</evidence>
<keyword evidence="7" id="KW-1185">Reference proteome</keyword>
<dbReference type="Pfam" id="PF00550">
    <property type="entry name" value="PP-binding"/>
    <property type="match status" value="1"/>
</dbReference>
<dbReference type="PROSITE" id="PS00012">
    <property type="entry name" value="PHOSPHOPANTETHEINE"/>
    <property type="match status" value="1"/>
</dbReference>
<dbReference type="Pfam" id="PF23562">
    <property type="entry name" value="AMP-binding_C_3"/>
    <property type="match status" value="1"/>
</dbReference>
<dbReference type="InterPro" id="IPR000873">
    <property type="entry name" value="AMP-dep_synth/lig_dom"/>
</dbReference>
<keyword evidence="1" id="KW-0596">Phosphopantetheine</keyword>
<gene>
    <name evidence="6" type="ORF">EKO27_g2172</name>
</gene>
<protein>
    <recommendedName>
        <fullName evidence="8">Carrier domain-containing protein</fullName>
    </recommendedName>
</protein>
<evidence type="ECO:0000313" key="7">
    <source>
        <dbReference type="Proteomes" id="UP000286045"/>
    </source>
</evidence>
<feature type="domain" description="Thioester reductase (TE)" evidence="5">
    <location>
        <begin position="685"/>
        <end position="923"/>
    </location>
</feature>
<comment type="caution">
    <text evidence="6">The sequence shown here is derived from an EMBL/GenBank/DDBJ whole genome shotgun (WGS) entry which is preliminary data.</text>
</comment>
<dbReference type="InterPro" id="IPR020845">
    <property type="entry name" value="AMP-binding_CS"/>
</dbReference>
<dbReference type="InterPro" id="IPR042099">
    <property type="entry name" value="ANL_N_sf"/>
</dbReference>
<dbReference type="InterPro" id="IPR009081">
    <property type="entry name" value="PP-bd_ACP"/>
</dbReference>
<dbReference type="Gene3D" id="1.10.1200.10">
    <property type="entry name" value="ACP-like"/>
    <property type="match status" value="1"/>
</dbReference>
<dbReference type="STRING" id="363999.A0A439DEW2"/>
<accession>A0A439DEW2</accession>